<keyword evidence="15" id="KW-0408">Iron</keyword>
<dbReference type="Gene3D" id="1.25.40.10">
    <property type="entry name" value="Tetratricopeptide repeat domain"/>
    <property type="match status" value="1"/>
</dbReference>
<dbReference type="AlphaFoldDB" id="A0ABD3WV82"/>
<evidence type="ECO:0000313" key="22">
    <source>
        <dbReference type="Proteomes" id="UP001634394"/>
    </source>
</evidence>
<keyword evidence="8" id="KW-0812">Transmembrane</keyword>
<comment type="caution">
    <text evidence="21">The sequence shown here is derived from an EMBL/GenBank/DDBJ whole genome shotgun (WGS) entry which is preliminary data.</text>
</comment>
<dbReference type="PANTHER" id="PTHR10869:SF244">
    <property type="entry name" value="PROLYL 4-HYDROXYLASE SUBUNIT ALPHA-2"/>
    <property type="match status" value="1"/>
</dbReference>
<dbReference type="InterPro" id="IPR013547">
    <property type="entry name" value="P4H_N"/>
</dbReference>
<evidence type="ECO:0000256" key="1">
    <source>
        <dbReference type="ARBA" id="ARBA00001961"/>
    </source>
</evidence>
<dbReference type="Pfam" id="PF13640">
    <property type="entry name" value="2OG-FeII_Oxy_3"/>
    <property type="match status" value="1"/>
</dbReference>
<dbReference type="GO" id="GO:0031418">
    <property type="term" value="F:L-ascorbic acid binding"/>
    <property type="evidence" value="ECO:0007669"/>
    <property type="project" value="UniProtKB-KW"/>
</dbReference>
<keyword evidence="16" id="KW-0472">Membrane</keyword>
<dbReference type="InterPro" id="IPR045054">
    <property type="entry name" value="P4HA-like"/>
</dbReference>
<name>A0ABD3WV82_SINWO</name>
<evidence type="ECO:0000259" key="20">
    <source>
        <dbReference type="PROSITE" id="PS51670"/>
    </source>
</evidence>
<dbReference type="PANTHER" id="PTHR10869">
    <property type="entry name" value="PROLYL 4-HYDROXYLASE ALPHA SUBUNIT"/>
    <property type="match status" value="1"/>
</dbReference>
<keyword evidence="12" id="KW-0223">Dioxygenase</keyword>
<dbReference type="Pfam" id="PF01549">
    <property type="entry name" value="ShK"/>
    <property type="match status" value="1"/>
</dbReference>
<keyword evidence="9" id="KW-0479">Metal-binding</keyword>
<evidence type="ECO:0000256" key="12">
    <source>
        <dbReference type="ARBA" id="ARBA00022964"/>
    </source>
</evidence>
<feature type="disulfide bond" evidence="18">
    <location>
        <begin position="119"/>
        <end position="153"/>
    </location>
</feature>
<proteinExistence type="inferred from homology"/>
<evidence type="ECO:0000256" key="2">
    <source>
        <dbReference type="ARBA" id="ARBA00002035"/>
    </source>
</evidence>
<comment type="subcellular location">
    <subcellularLocation>
        <location evidence="4">Endomembrane system</location>
    </subcellularLocation>
    <subcellularLocation>
        <location evidence="5">Endoplasmic reticulum lumen</location>
    </subcellularLocation>
    <subcellularLocation>
        <location evidence="3">Membrane</location>
        <topology evidence="3">Single-pass membrane protein</topology>
    </subcellularLocation>
</comment>
<dbReference type="SMART" id="SM00254">
    <property type="entry name" value="ShKT"/>
    <property type="match status" value="1"/>
</dbReference>
<dbReference type="PROSITE" id="PS51670">
    <property type="entry name" value="SHKT"/>
    <property type="match status" value="1"/>
</dbReference>
<evidence type="ECO:0000256" key="13">
    <source>
        <dbReference type="ARBA" id="ARBA00022989"/>
    </source>
</evidence>
<dbReference type="InterPro" id="IPR011990">
    <property type="entry name" value="TPR-like_helical_dom_sf"/>
</dbReference>
<evidence type="ECO:0000256" key="6">
    <source>
        <dbReference type="ARBA" id="ARBA00006511"/>
    </source>
</evidence>
<feature type="domain" description="ShKT" evidence="20">
    <location>
        <begin position="119"/>
        <end position="153"/>
    </location>
</feature>
<comment type="cofactor">
    <cofactor evidence="1">
        <name>L-ascorbate</name>
        <dbReference type="ChEBI" id="CHEBI:38290"/>
    </cofactor>
</comment>
<dbReference type="GO" id="GO:0004656">
    <property type="term" value="F:procollagen-proline 4-dioxygenase activity"/>
    <property type="evidence" value="ECO:0007669"/>
    <property type="project" value="UniProtKB-EC"/>
</dbReference>
<accession>A0ABD3WV82</accession>
<dbReference type="Proteomes" id="UP001634394">
    <property type="component" value="Unassembled WGS sequence"/>
</dbReference>
<dbReference type="Gene3D" id="6.10.140.1460">
    <property type="match status" value="1"/>
</dbReference>
<dbReference type="InterPro" id="IPR003582">
    <property type="entry name" value="ShKT_dom"/>
</dbReference>
<dbReference type="SMART" id="SM00702">
    <property type="entry name" value="P4Hc"/>
    <property type="match status" value="1"/>
</dbReference>
<evidence type="ECO:0000256" key="5">
    <source>
        <dbReference type="ARBA" id="ARBA00004319"/>
    </source>
</evidence>
<evidence type="ECO:0000256" key="9">
    <source>
        <dbReference type="ARBA" id="ARBA00022723"/>
    </source>
</evidence>
<keyword evidence="13" id="KW-1133">Transmembrane helix</keyword>
<evidence type="ECO:0000256" key="18">
    <source>
        <dbReference type="PROSITE-ProRule" id="PRU01005"/>
    </source>
</evidence>
<dbReference type="Pfam" id="PF08336">
    <property type="entry name" value="P4Ha_N"/>
    <property type="match status" value="1"/>
</dbReference>
<comment type="caution">
    <text evidence="18">Lacks conserved residue(s) required for the propagation of feature annotation.</text>
</comment>
<dbReference type="InterPro" id="IPR005123">
    <property type="entry name" value="Oxoglu/Fe-dep_dioxygenase_dom"/>
</dbReference>
<evidence type="ECO:0000256" key="4">
    <source>
        <dbReference type="ARBA" id="ARBA00004308"/>
    </source>
</evidence>
<dbReference type="InterPro" id="IPR006620">
    <property type="entry name" value="Pro_4_hyd_alph"/>
</dbReference>
<keyword evidence="17" id="KW-0325">Glycoprotein</keyword>
<comment type="function">
    <text evidence="2">Catalyzes the post-translational formation of 4-hydroxyproline in -Xaa-Pro-Gly- sequences in collagens and other proteins.</text>
</comment>
<reference evidence="21 22" key="1">
    <citation type="submission" date="2024-11" db="EMBL/GenBank/DDBJ databases">
        <title>Chromosome-level genome assembly of the freshwater bivalve Anodonta woodiana.</title>
        <authorList>
            <person name="Chen X."/>
        </authorList>
    </citation>
    <scope>NUCLEOTIDE SEQUENCE [LARGE SCALE GENOMIC DNA]</scope>
    <source>
        <strain evidence="21">MN2024</strain>
        <tissue evidence="21">Gills</tissue>
    </source>
</reference>
<keyword evidence="11" id="KW-0847">Vitamin C</keyword>
<evidence type="ECO:0000313" key="21">
    <source>
        <dbReference type="EMBL" id="KAL3876430.1"/>
    </source>
</evidence>
<sequence>MAATKLYLSSAVLLICALAMVYANVFTAVVKLQKLHELEASFLSGLNEYLTRHRSSGTRLPILQDVERFLSTRFETNRTYLDKHYVENPINAFRLVRRIHKDREELQKICQNTGINYRCRDEHENCLTWAAVGECVQNPNFMLVKCKRSCNICQILKNSTEEVNHFWADVTDDDVSGAAKALVRLWRTYNLNIDDVIGGKILDEISSPLTIEEVYDIAHEAGDQGLYYSQIIWIEALHRRMKNLNKQIPENQMELNIYRMLAWAYSKKFMPWKAVEIVRNISTEDKGFIRDVEYFKVKASEIPETNRLYDLYVDVPEKQQYEALCRGEGIRPVHVTSRLKCYLRATIIPFYRAKEEVLNFDPRLSLFHDVIHEAERKEVRESVYNSLQRSRVVGSNNGEQDRLADTRVSETAWLADQNSPLVRKLSQRVEIQTGLSTSQLEYLYHAEEMQVLNYGIGGMYEPHNDFFDCALSEHKIREGDPVNLKGSGDRIATWLYYLNGVKTGGSTVFTKLNVTVPVVEGAAAFWFNLKRNGVGDELTEHAGCPVLLGSKWVSNKWIRETGQVFRRLCGKTIDAIDEPFD</sequence>
<evidence type="ECO:0000256" key="15">
    <source>
        <dbReference type="ARBA" id="ARBA00023004"/>
    </source>
</evidence>
<evidence type="ECO:0000256" key="17">
    <source>
        <dbReference type="ARBA" id="ARBA00023180"/>
    </source>
</evidence>
<dbReference type="PROSITE" id="PS51471">
    <property type="entry name" value="FE2OG_OXY"/>
    <property type="match status" value="1"/>
</dbReference>
<evidence type="ECO:0000256" key="10">
    <source>
        <dbReference type="ARBA" id="ARBA00022824"/>
    </source>
</evidence>
<evidence type="ECO:0000256" key="16">
    <source>
        <dbReference type="ARBA" id="ARBA00023136"/>
    </source>
</evidence>
<evidence type="ECO:0000256" key="14">
    <source>
        <dbReference type="ARBA" id="ARBA00023002"/>
    </source>
</evidence>
<dbReference type="Gene3D" id="2.60.120.620">
    <property type="entry name" value="q2cbj1_9rhob like domain"/>
    <property type="match status" value="1"/>
</dbReference>
<organism evidence="21 22">
    <name type="scientific">Sinanodonta woodiana</name>
    <name type="common">Chinese pond mussel</name>
    <name type="synonym">Anodonta woodiana</name>
    <dbReference type="NCBI Taxonomy" id="1069815"/>
    <lineage>
        <taxon>Eukaryota</taxon>
        <taxon>Metazoa</taxon>
        <taxon>Spiralia</taxon>
        <taxon>Lophotrochozoa</taxon>
        <taxon>Mollusca</taxon>
        <taxon>Bivalvia</taxon>
        <taxon>Autobranchia</taxon>
        <taxon>Heteroconchia</taxon>
        <taxon>Palaeoheterodonta</taxon>
        <taxon>Unionida</taxon>
        <taxon>Unionoidea</taxon>
        <taxon>Unionidae</taxon>
        <taxon>Unioninae</taxon>
        <taxon>Sinanodonta</taxon>
    </lineage>
</organism>
<evidence type="ECO:0000256" key="11">
    <source>
        <dbReference type="ARBA" id="ARBA00022896"/>
    </source>
</evidence>
<dbReference type="GO" id="GO:0005788">
    <property type="term" value="C:endoplasmic reticulum lumen"/>
    <property type="evidence" value="ECO:0007669"/>
    <property type="project" value="UniProtKB-SubCell"/>
</dbReference>
<evidence type="ECO:0000256" key="8">
    <source>
        <dbReference type="ARBA" id="ARBA00022692"/>
    </source>
</evidence>
<evidence type="ECO:0000259" key="19">
    <source>
        <dbReference type="PROSITE" id="PS51471"/>
    </source>
</evidence>
<dbReference type="GO" id="GO:0016020">
    <property type="term" value="C:membrane"/>
    <property type="evidence" value="ECO:0007669"/>
    <property type="project" value="UniProtKB-SubCell"/>
</dbReference>
<protein>
    <recommendedName>
        <fullName evidence="7">procollagen-proline 4-dioxygenase</fullName>
        <ecNumber evidence="7">1.14.11.2</ecNumber>
    </recommendedName>
</protein>
<dbReference type="EC" id="1.14.11.2" evidence="7"/>
<keyword evidence="18" id="KW-1015">Disulfide bond</keyword>
<evidence type="ECO:0000256" key="7">
    <source>
        <dbReference type="ARBA" id="ARBA00012269"/>
    </source>
</evidence>
<evidence type="ECO:0000256" key="3">
    <source>
        <dbReference type="ARBA" id="ARBA00004167"/>
    </source>
</evidence>
<dbReference type="EMBL" id="JBJQND010000005">
    <property type="protein sequence ID" value="KAL3876430.1"/>
    <property type="molecule type" value="Genomic_DNA"/>
</dbReference>
<comment type="similarity">
    <text evidence="6">Belongs to the P4HA family.</text>
</comment>
<keyword evidence="10" id="KW-0256">Endoplasmic reticulum</keyword>
<gene>
    <name evidence="21" type="ORF">ACJMK2_034279</name>
</gene>
<feature type="domain" description="Fe2OG dioxygenase" evidence="19">
    <location>
        <begin position="445"/>
        <end position="560"/>
    </location>
</feature>
<dbReference type="GO" id="GO:0046872">
    <property type="term" value="F:metal ion binding"/>
    <property type="evidence" value="ECO:0007669"/>
    <property type="project" value="UniProtKB-KW"/>
</dbReference>
<keyword evidence="22" id="KW-1185">Reference proteome</keyword>
<dbReference type="InterPro" id="IPR044862">
    <property type="entry name" value="Pro_4_hyd_alph_FE2OG_OXY"/>
</dbReference>
<keyword evidence="14" id="KW-0560">Oxidoreductase</keyword>